<comment type="caution">
    <text evidence="1">The sequence shown here is derived from an EMBL/GenBank/DDBJ whole genome shotgun (WGS) entry which is preliminary data.</text>
</comment>
<evidence type="ECO:0000313" key="2">
    <source>
        <dbReference type="Proteomes" id="UP000824120"/>
    </source>
</evidence>
<evidence type="ECO:0000313" key="1">
    <source>
        <dbReference type="EMBL" id="KAG5577693.1"/>
    </source>
</evidence>
<dbReference type="AlphaFoldDB" id="A0A9J5WQV2"/>
<proteinExistence type="predicted"/>
<keyword evidence="2" id="KW-1185">Reference proteome</keyword>
<name>A0A9J5WQV2_SOLCO</name>
<accession>A0A9J5WQV2</accession>
<dbReference type="EMBL" id="JACXVP010000011">
    <property type="protein sequence ID" value="KAG5577693.1"/>
    <property type="molecule type" value="Genomic_DNA"/>
</dbReference>
<protein>
    <submittedName>
        <fullName evidence="1">Uncharacterized protein</fullName>
    </submittedName>
</protein>
<organism evidence="1 2">
    <name type="scientific">Solanum commersonii</name>
    <name type="common">Commerson's wild potato</name>
    <name type="synonym">Commerson's nightshade</name>
    <dbReference type="NCBI Taxonomy" id="4109"/>
    <lineage>
        <taxon>Eukaryota</taxon>
        <taxon>Viridiplantae</taxon>
        <taxon>Streptophyta</taxon>
        <taxon>Embryophyta</taxon>
        <taxon>Tracheophyta</taxon>
        <taxon>Spermatophyta</taxon>
        <taxon>Magnoliopsida</taxon>
        <taxon>eudicotyledons</taxon>
        <taxon>Gunneridae</taxon>
        <taxon>Pentapetalae</taxon>
        <taxon>asterids</taxon>
        <taxon>lamiids</taxon>
        <taxon>Solanales</taxon>
        <taxon>Solanaceae</taxon>
        <taxon>Solanoideae</taxon>
        <taxon>Solaneae</taxon>
        <taxon>Solanum</taxon>
    </lineage>
</organism>
<sequence>MKSSQLKTSPTPQHLIECSGQVAILPHIHTLFSLLILPDLDPQCSHLLTASAQIQVFQLTDPLGLSPLHNLDASYLLLPGLTEGVSQPRTQERTILPLQRKLATNQGKRSKS</sequence>
<gene>
    <name evidence="1" type="ORF">H5410_057827</name>
</gene>
<dbReference type="Proteomes" id="UP000824120">
    <property type="component" value="Chromosome 11"/>
</dbReference>
<reference evidence="1 2" key="1">
    <citation type="submission" date="2020-09" db="EMBL/GenBank/DDBJ databases">
        <title>De no assembly of potato wild relative species, Solanum commersonii.</title>
        <authorList>
            <person name="Cho K."/>
        </authorList>
    </citation>
    <scope>NUCLEOTIDE SEQUENCE [LARGE SCALE GENOMIC DNA]</scope>
    <source>
        <strain evidence="1">LZ3.2</strain>
        <tissue evidence="1">Leaf</tissue>
    </source>
</reference>